<proteinExistence type="predicted"/>
<dbReference type="Gene3D" id="1.10.1450.10">
    <property type="entry name" value="Tetraspanin"/>
    <property type="match status" value="1"/>
</dbReference>
<evidence type="ECO:0000256" key="5">
    <source>
        <dbReference type="SAM" id="MobiDB-lite"/>
    </source>
</evidence>
<evidence type="ECO:0000256" key="4">
    <source>
        <dbReference type="ARBA" id="ARBA00023136"/>
    </source>
</evidence>
<evidence type="ECO:0000256" key="7">
    <source>
        <dbReference type="SAM" id="SignalP"/>
    </source>
</evidence>
<feature type="region of interest" description="Disordered" evidence="5">
    <location>
        <begin position="29"/>
        <end position="197"/>
    </location>
</feature>
<feature type="chain" id="PRO_5006143363" evidence="7">
    <location>
        <begin position="32"/>
        <end position="796"/>
    </location>
</feature>
<feature type="compositionally biased region" description="Polar residues" evidence="5">
    <location>
        <begin position="186"/>
        <end position="197"/>
    </location>
</feature>
<evidence type="ECO:0000313" key="9">
    <source>
        <dbReference type="Proteomes" id="UP000034805"/>
    </source>
</evidence>
<evidence type="ECO:0000256" key="6">
    <source>
        <dbReference type="SAM" id="Phobius"/>
    </source>
</evidence>
<feature type="compositionally biased region" description="Basic residues" evidence="5">
    <location>
        <begin position="457"/>
        <end position="472"/>
    </location>
</feature>
<sequence>MGTMRHTELSVIMYLPSLLAFSATTLSSTTAEPFSRSTTLTSEALTAGAKTERPNPQNMSTNRDPSAETAKQDSFASERMTTPASRHRPSERSGVTKVVEFRARTVESNPWKNPAETPYATSGQGATTQHNLRAHREPTAGNMETTAHRQESPETSSSHMDARAMGDPRPAPATYSSTTWDKRSTAPANHNTTGPVATSTVELHSNTYTGLHASADTHRTPTAYNMATEVRDHDLGKSTQMDQKTELCNPQSNNTISNKSQPKCGKREVKPVPLSKSTKLVCFVTLCTLGVTASVFFGLTMFLWVRLSVHRGKVRKRWMQARGEQSTLWAQPKGTLEQRVEFWYANSSSVAPEQAAVRAQPLEDTGRRREPETLWTPPRVTLEDITEFWVTNGLNKIHPGKGCKAWHEQKEEGEKQGEVTMLSEVSNSTEGVLIAVTSCTIWYVRRKRRSTKETPGSRRKNGGNRKSKKLKGKKDYAWAGPVRLSEQKDGDEGVDGMLTEECDVKENNQKDGVLKTFTPKEQDMEAEIRGVGADGSKEAQKWAEIAPLLFIDESLTDDDNSGGDDEDEETRHCSPLQLNWGGYILFGSLASSEHNNEMMSVSARCLCFVKYLMFIFNLVFWLGGCGLFGVGVWLSFTQSKFSSLPLSFPSLSAANLLLVAGGVTMFFTILLLLVITEVTLAIVLYVFHEKLDKKAQDELKRGMVAYPSDEGLRDSWDSVQRMFKCCGVNNKTDWHHVMNDTLPASCCSVNTEPCHDGWSEPCYEKARKWLLNNIHSVLIFGVCIAIVQVAPTALLI</sequence>
<feature type="signal peptide" evidence="7">
    <location>
        <begin position="1"/>
        <end position="31"/>
    </location>
</feature>
<feature type="region of interest" description="Disordered" evidence="5">
    <location>
        <begin position="450"/>
        <end position="473"/>
    </location>
</feature>
<dbReference type="FunFam" id="1.10.1450.10:FF:000044">
    <property type="entry name" value="Tetraspanin"/>
    <property type="match status" value="1"/>
</dbReference>
<dbReference type="GO" id="GO:0005886">
    <property type="term" value="C:plasma membrane"/>
    <property type="evidence" value="ECO:0007669"/>
    <property type="project" value="TreeGrafter"/>
</dbReference>
<dbReference type="PANTHER" id="PTHR19282">
    <property type="entry name" value="TETRASPANIN"/>
    <property type="match status" value="1"/>
</dbReference>
<feature type="compositionally biased region" description="Polar residues" evidence="5">
    <location>
        <begin position="54"/>
        <end position="64"/>
    </location>
</feature>
<dbReference type="PRINTS" id="PR00259">
    <property type="entry name" value="TMFOUR"/>
</dbReference>
<feature type="transmembrane region" description="Helical" evidence="6">
    <location>
        <begin position="283"/>
        <end position="307"/>
    </location>
</feature>
<dbReference type="SUPFAM" id="SSF48652">
    <property type="entry name" value="Tetraspanin"/>
    <property type="match status" value="1"/>
</dbReference>
<keyword evidence="3 6" id="KW-1133">Transmembrane helix</keyword>
<dbReference type="Pfam" id="PF00335">
    <property type="entry name" value="Tetraspanin"/>
    <property type="match status" value="1"/>
</dbReference>
<dbReference type="AlphaFoldDB" id="A0A0P7UND8"/>
<name>A0A0P7UND8_SCLFO</name>
<dbReference type="EMBL" id="JARO02003209">
    <property type="protein sequence ID" value="KPP70966.1"/>
    <property type="molecule type" value="Genomic_DNA"/>
</dbReference>
<evidence type="ECO:0000256" key="2">
    <source>
        <dbReference type="ARBA" id="ARBA00022692"/>
    </source>
</evidence>
<feature type="transmembrane region" description="Helical" evidence="6">
    <location>
        <begin position="608"/>
        <end position="636"/>
    </location>
</feature>
<feature type="compositionally biased region" description="Polar residues" evidence="5">
    <location>
        <begin position="35"/>
        <end position="44"/>
    </location>
</feature>
<keyword evidence="2 6" id="KW-0812">Transmembrane</keyword>
<comment type="subcellular location">
    <subcellularLocation>
        <location evidence="1">Membrane</location>
        <topology evidence="1">Multi-pass membrane protein</topology>
    </subcellularLocation>
</comment>
<reference evidence="8 9" key="1">
    <citation type="submission" date="2015-08" db="EMBL/GenBank/DDBJ databases">
        <title>The genome of the Asian arowana (Scleropages formosus).</title>
        <authorList>
            <person name="Tan M.H."/>
            <person name="Gan H.M."/>
            <person name="Croft L.J."/>
            <person name="Austin C.M."/>
        </authorList>
    </citation>
    <scope>NUCLEOTIDE SEQUENCE [LARGE SCALE GENOMIC DNA]</scope>
    <source>
        <strain evidence="8">Aro1</strain>
    </source>
</reference>
<evidence type="ECO:0000256" key="1">
    <source>
        <dbReference type="ARBA" id="ARBA00004141"/>
    </source>
</evidence>
<feature type="transmembrane region" description="Helical" evidence="6">
    <location>
        <begin position="777"/>
        <end position="795"/>
    </location>
</feature>
<dbReference type="Proteomes" id="UP000034805">
    <property type="component" value="Unassembled WGS sequence"/>
</dbReference>
<keyword evidence="7" id="KW-0732">Signal</keyword>
<feature type="compositionally biased region" description="Polar residues" evidence="5">
    <location>
        <begin position="119"/>
        <end position="131"/>
    </location>
</feature>
<organism evidence="8 9">
    <name type="scientific">Scleropages formosus</name>
    <name type="common">Asian bonytongue</name>
    <name type="synonym">Osteoglossum formosum</name>
    <dbReference type="NCBI Taxonomy" id="113540"/>
    <lineage>
        <taxon>Eukaryota</taxon>
        <taxon>Metazoa</taxon>
        <taxon>Chordata</taxon>
        <taxon>Craniata</taxon>
        <taxon>Vertebrata</taxon>
        <taxon>Euteleostomi</taxon>
        <taxon>Actinopterygii</taxon>
        <taxon>Neopterygii</taxon>
        <taxon>Teleostei</taxon>
        <taxon>Osteoglossocephala</taxon>
        <taxon>Osteoglossomorpha</taxon>
        <taxon>Osteoglossiformes</taxon>
        <taxon>Osteoglossidae</taxon>
        <taxon>Scleropages</taxon>
    </lineage>
</organism>
<gene>
    <name evidence="8" type="ORF">Z043_110173</name>
</gene>
<comment type="caution">
    <text evidence="8">The sequence shown here is derived from an EMBL/GenBank/DDBJ whole genome shotgun (WGS) entry which is preliminary data.</text>
</comment>
<dbReference type="PANTHER" id="PTHR19282:SF377">
    <property type="entry name" value="TETRASPANIN"/>
    <property type="match status" value="1"/>
</dbReference>
<evidence type="ECO:0000313" key="8">
    <source>
        <dbReference type="EMBL" id="KPP70966.1"/>
    </source>
</evidence>
<dbReference type="InterPro" id="IPR008952">
    <property type="entry name" value="Tetraspanin_EC2_sf"/>
</dbReference>
<feature type="transmembrane region" description="Helical" evidence="6">
    <location>
        <begin position="656"/>
        <end position="687"/>
    </location>
</feature>
<feature type="compositionally biased region" description="Polar residues" evidence="5">
    <location>
        <begin position="72"/>
        <end position="84"/>
    </location>
</feature>
<evidence type="ECO:0000256" key="3">
    <source>
        <dbReference type="ARBA" id="ARBA00022989"/>
    </source>
</evidence>
<keyword evidence="4 6" id="KW-0472">Membrane</keyword>
<accession>A0A0P7UND8</accession>
<protein>
    <submittedName>
        <fullName evidence="8">Tetraspanin-4-like</fullName>
    </submittedName>
</protein>
<dbReference type="InterPro" id="IPR018499">
    <property type="entry name" value="Tetraspanin/Peripherin"/>
</dbReference>